<accession>A0A8S5RWJ1</accession>
<name>A0A8S5RWJ1_9CAUD</name>
<protein>
    <submittedName>
        <fullName evidence="2">Uncharacterized protein</fullName>
    </submittedName>
</protein>
<evidence type="ECO:0000313" key="2">
    <source>
        <dbReference type="EMBL" id="DAF42875.1"/>
    </source>
</evidence>
<proteinExistence type="predicted"/>
<reference evidence="2" key="1">
    <citation type="journal article" date="2021" name="Proc. Natl. Acad. Sci. U.S.A.">
        <title>A Catalog of Tens of Thousands of Viruses from Human Metagenomes Reveals Hidden Associations with Chronic Diseases.</title>
        <authorList>
            <person name="Tisza M.J."/>
            <person name="Buck C.B."/>
        </authorList>
    </citation>
    <scope>NUCLEOTIDE SEQUENCE</scope>
    <source>
        <strain evidence="2">CtHip2</strain>
    </source>
</reference>
<sequence>MPKFHIGKRGNTAACHAKGKCPLGGDESHGKTREEVQTIIDSYYETEAALRRHQELPESTNAFETAGRLKAYKEKQEYLAQLINGIEERNRSIFYSSYGTAEQIEAAIASNHERIANEKAYLANREMVLADRDAYKEKALAEIQQNNPFGERLTISPAGKLFVKDIQKDEWSAYNKIKDKLKEIKEEEQKYIDASYAYAPKDRPFTDNEIKEMQEDLEKLKQQPERFDTTKDREEYEKVSTEIKKYEQLHKEQLFEERTGHKLSELNAIPRTETSDKVRIDEKGHFTNVYAKSDGEVYKVLKTGHEEGAYGGIGRSYLEVETLNGDKKELSMTTTWNWRMTRTHDAYNSLPHIYTVDDNKGTLTNEPVHFSKIMIDSSD</sequence>
<dbReference type="EMBL" id="BK032497">
    <property type="protein sequence ID" value="DAF42875.1"/>
    <property type="molecule type" value="Genomic_DNA"/>
</dbReference>
<keyword evidence="1" id="KW-0175">Coiled coil</keyword>
<evidence type="ECO:0000256" key="1">
    <source>
        <dbReference type="SAM" id="Coils"/>
    </source>
</evidence>
<organism evidence="2">
    <name type="scientific">Siphoviridae sp. ctHip2</name>
    <dbReference type="NCBI Taxonomy" id="2827830"/>
    <lineage>
        <taxon>Viruses</taxon>
        <taxon>Duplodnaviria</taxon>
        <taxon>Heunggongvirae</taxon>
        <taxon>Uroviricota</taxon>
        <taxon>Caudoviricetes</taxon>
    </lineage>
</organism>
<feature type="coiled-coil region" evidence="1">
    <location>
        <begin position="174"/>
        <end position="223"/>
    </location>
</feature>